<dbReference type="SUPFAM" id="SSF55729">
    <property type="entry name" value="Acyl-CoA N-acyltransferases (Nat)"/>
    <property type="match status" value="1"/>
</dbReference>
<dbReference type="Gene3D" id="3.40.630.30">
    <property type="match status" value="1"/>
</dbReference>
<dbReference type="Pfam" id="PF13480">
    <property type="entry name" value="Acetyltransf_6"/>
    <property type="match status" value="1"/>
</dbReference>
<evidence type="ECO:0000259" key="1">
    <source>
        <dbReference type="Pfam" id="PF13480"/>
    </source>
</evidence>
<gene>
    <name evidence="2" type="ORF">OO013_03205</name>
</gene>
<name>A0ABT3RMM7_9BACT</name>
<dbReference type="EMBL" id="JAPFQN010000002">
    <property type="protein sequence ID" value="MCX2742857.1"/>
    <property type="molecule type" value="Genomic_DNA"/>
</dbReference>
<proteinExistence type="predicted"/>
<dbReference type="Proteomes" id="UP001209885">
    <property type="component" value="Unassembled WGS sequence"/>
</dbReference>
<dbReference type="InterPro" id="IPR038740">
    <property type="entry name" value="BioF2-like_GNAT_dom"/>
</dbReference>
<protein>
    <submittedName>
        <fullName evidence="2">GNAT family N-acetyltransferase</fullName>
    </submittedName>
</protein>
<evidence type="ECO:0000313" key="3">
    <source>
        <dbReference type="Proteomes" id="UP001209885"/>
    </source>
</evidence>
<accession>A0ABT3RMM7</accession>
<reference evidence="2 3" key="1">
    <citation type="submission" date="2022-11" db="EMBL/GenBank/DDBJ databases">
        <title>The characterization of three novel Bacteroidetes species and genomic analysis of their roles in tidal elemental geochemical cycles.</title>
        <authorList>
            <person name="Ma K."/>
        </authorList>
    </citation>
    <scope>NUCLEOTIDE SEQUENCE [LARGE SCALE GENOMIC DNA]</scope>
    <source>
        <strain evidence="2 3">M17</strain>
    </source>
</reference>
<sequence>MKKWSFDIIDASEDLKLERFPVFETDKYIQCKNSYAIRLILRKGDELFGQISFTVHEDELISGYCASYGGFYLKSFPGTEILRSFIEQSVVVAKQVHCDKIIIRQHPEFLYPEITPWVSVLLKEQGFEINEMHINHHLDLNKEDNFNKYKKGRHGNRLKYADDFKLIEHSKDHWEEYFDFIKEFRDKKNYKLSLTKEQLKDQLENLPDNHMFFTLENKKEEITARCISLIISSEVVYNFYPAYDPDFRKYSPYVIMLLHQSKILKERGFNYIDLGSSMQNSFVQNQLADFKSSVGGEASTKLNWIKSV</sequence>
<dbReference type="InterPro" id="IPR016181">
    <property type="entry name" value="Acyl_CoA_acyltransferase"/>
</dbReference>
<organism evidence="2 3">
    <name type="scientific">Mangrovivirga halotolerans</name>
    <dbReference type="NCBI Taxonomy" id="2993936"/>
    <lineage>
        <taxon>Bacteria</taxon>
        <taxon>Pseudomonadati</taxon>
        <taxon>Bacteroidota</taxon>
        <taxon>Cytophagia</taxon>
        <taxon>Cytophagales</taxon>
        <taxon>Mangrovivirgaceae</taxon>
        <taxon>Mangrovivirga</taxon>
    </lineage>
</organism>
<evidence type="ECO:0000313" key="2">
    <source>
        <dbReference type="EMBL" id="MCX2742857.1"/>
    </source>
</evidence>
<keyword evidence="3" id="KW-1185">Reference proteome</keyword>
<comment type="caution">
    <text evidence="2">The sequence shown here is derived from an EMBL/GenBank/DDBJ whole genome shotgun (WGS) entry which is preliminary data.</text>
</comment>
<feature type="domain" description="BioF2-like acetyltransferase" evidence="1">
    <location>
        <begin position="230"/>
        <end position="276"/>
    </location>
</feature>
<dbReference type="RefSeq" id="WP_266055207.1">
    <property type="nucleotide sequence ID" value="NZ_JAPFQN010000002.1"/>
</dbReference>